<dbReference type="InterPro" id="IPR050822">
    <property type="entry name" value="Cerebellin_Synaptic_Org"/>
</dbReference>
<keyword evidence="2" id="KW-0964">Secreted</keyword>
<dbReference type="Pfam" id="PF00386">
    <property type="entry name" value="C1q"/>
    <property type="match status" value="1"/>
</dbReference>
<dbReference type="OrthoDB" id="6148171at2759"/>
<keyword evidence="3 5" id="KW-0732">Signal</keyword>
<dbReference type="InterPro" id="IPR013783">
    <property type="entry name" value="Ig-like_fold"/>
</dbReference>
<dbReference type="InterPro" id="IPR001073">
    <property type="entry name" value="C1q_dom"/>
</dbReference>
<dbReference type="Gene3D" id="2.60.40.10">
    <property type="entry name" value="Immunoglobulins"/>
    <property type="match status" value="1"/>
</dbReference>
<reference evidence="7 8" key="1">
    <citation type="submission" date="2018-04" db="EMBL/GenBank/DDBJ databases">
        <title>The genome of golden apple snail Pomacea canaliculata provides insight into stress tolerance and invasive adaptation.</title>
        <authorList>
            <person name="Liu C."/>
            <person name="Liu B."/>
            <person name="Ren Y."/>
            <person name="Zhang Y."/>
            <person name="Wang H."/>
            <person name="Li S."/>
            <person name="Jiang F."/>
            <person name="Yin L."/>
            <person name="Zhang G."/>
            <person name="Qian W."/>
            <person name="Fan W."/>
        </authorList>
    </citation>
    <scope>NUCLEOTIDE SEQUENCE [LARGE SCALE GENOMIC DNA]</scope>
    <source>
        <strain evidence="7">SZHN2017</strain>
        <tissue evidence="7">Muscle</tissue>
    </source>
</reference>
<evidence type="ECO:0000256" key="5">
    <source>
        <dbReference type="SAM" id="SignalP"/>
    </source>
</evidence>
<dbReference type="CDD" id="cd00096">
    <property type="entry name" value="Ig"/>
    <property type="match status" value="1"/>
</dbReference>
<dbReference type="InterPro" id="IPR008983">
    <property type="entry name" value="Tumour_necrosis_fac-like_dom"/>
</dbReference>
<dbReference type="PROSITE" id="PS50871">
    <property type="entry name" value="C1Q"/>
    <property type="match status" value="1"/>
</dbReference>
<dbReference type="Proteomes" id="UP000245119">
    <property type="component" value="Linkage Group LG14"/>
</dbReference>
<evidence type="ECO:0000313" key="7">
    <source>
        <dbReference type="EMBL" id="PVD18521.1"/>
    </source>
</evidence>
<dbReference type="PANTHER" id="PTHR22923:SF116">
    <property type="entry name" value="C1Q DOMAIN-CONTAINING PROTEIN"/>
    <property type="match status" value="1"/>
</dbReference>
<protein>
    <recommendedName>
        <fullName evidence="6">C1q domain-containing protein</fullName>
    </recommendedName>
</protein>
<sequence>MRQTLLTTIVLLIFCRGVNSFEWISDLQDGADIYACVDDTVTMSWRYAVQEGEVVEDVKWYFDPGNNSRTAIAAVVENLFFPLSSSYSNRLYYAPEEGITLTLVTGRDSGQYSVAVTVLNSSYFATHMRTVSLVVAEEVLVDHSKALKAQQERLTVHDNKTGQLHVQLSCGDYIFTGHPPVSVEWTFPSGDTQLVSTHIDGKFFLTLPNPVEGGNYTCRLWSKLPPVSCLPHNASVLEVSSVTVDEVKVRLSLLEGEQEMLKTDKQEMMTEMDRLREENQNLTEIINSQQRYFLELGSKNVMFDGRLSQGSLYVNFGQRVVFSQARRNEGNAYNTATGVFTAPFNGTYFFVLTAAHTYNDYGSSLSATLSLTDNGSTFCQVQTKTANVAVNCVATVYRTQGEQVWLMYYDVPTKFRCTALQQEKHVQYCTLSSICNNVVNSLPSIARSADGNMALAPSSSVAHAPESHYLVDNM</sequence>
<organism evidence="7 8">
    <name type="scientific">Pomacea canaliculata</name>
    <name type="common">Golden apple snail</name>
    <dbReference type="NCBI Taxonomy" id="400727"/>
    <lineage>
        <taxon>Eukaryota</taxon>
        <taxon>Metazoa</taxon>
        <taxon>Spiralia</taxon>
        <taxon>Lophotrochozoa</taxon>
        <taxon>Mollusca</taxon>
        <taxon>Gastropoda</taxon>
        <taxon>Caenogastropoda</taxon>
        <taxon>Architaenioglossa</taxon>
        <taxon>Ampullarioidea</taxon>
        <taxon>Ampullariidae</taxon>
        <taxon>Pomacea</taxon>
    </lineage>
</organism>
<dbReference type="Gene3D" id="2.60.120.40">
    <property type="match status" value="1"/>
</dbReference>
<feature type="signal peptide" evidence="5">
    <location>
        <begin position="1"/>
        <end position="20"/>
    </location>
</feature>
<dbReference type="AlphaFoldDB" id="A0A2T7NBI3"/>
<dbReference type="SUPFAM" id="SSF49842">
    <property type="entry name" value="TNF-like"/>
    <property type="match status" value="1"/>
</dbReference>
<comment type="caution">
    <text evidence="7">The sequence shown here is derived from an EMBL/GenBank/DDBJ whole genome shotgun (WGS) entry which is preliminary data.</text>
</comment>
<dbReference type="EMBL" id="PZQS01000014">
    <property type="protein sequence ID" value="PVD18521.1"/>
    <property type="molecule type" value="Genomic_DNA"/>
</dbReference>
<evidence type="ECO:0000313" key="8">
    <source>
        <dbReference type="Proteomes" id="UP000245119"/>
    </source>
</evidence>
<keyword evidence="8" id="KW-1185">Reference proteome</keyword>
<evidence type="ECO:0000256" key="1">
    <source>
        <dbReference type="ARBA" id="ARBA00004613"/>
    </source>
</evidence>
<feature type="chain" id="PRO_5015476132" description="C1q domain-containing protein" evidence="5">
    <location>
        <begin position="21"/>
        <end position="474"/>
    </location>
</feature>
<evidence type="ECO:0000256" key="3">
    <source>
        <dbReference type="ARBA" id="ARBA00022729"/>
    </source>
</evidence>
<evidence type="ECO:0000259" key="6">
    <source>
        <dbReference type="PROSITE" id="PS50871"/>
    </source>
</evidence>
<dbReference type="PANTHER" id="PTHR22923">
    <property type="entry name" value="CEREBELLIN-RELATED"/>
    <property type="match status" value="1"/>
</dbReference>
<accession>A0A2T7NBI3</accession>
<keyword evidence="4" id="KW-0175">Coiled coil</keyword>
<gene>
    <name evidence="7" type="ORF">C0Q70_21070</name>
</gene>
<evidence type="ECO:0000256" key="4">
    <source>
        <dbReference type="SAM" id="Coils"/>
    </source>
</evidence>
<comment type="subcellular location">
    <subcellularLocation>
        <location evidence="1">Secreted</location>
    </subcellularLocation>
</comment>
<name>A0A2T7NBI3_POMCA</name>
<feature type="coiled-coil region" evidence="4">
    <location>
        <begin position="258"/>
        <end position="292"/>
    </location>
</feature>
<dbReference type="GO" id="GO:0005576">
    <property type="term" value="C:extracellular region"/>
    <property type="evidence" value="ECO:0007669"/>
    <property type="project" value="UniProtKB-SubCell"/>
</dbReference>
<proteinExistence type="predicted"/>
<feature type="domain" description="C1q" evidence="6">
    <location>
        <begin position="296"/>
        <end position="442"/>
    </location>
</feature>
<evidence type="ECO:0000256" key="2">
    <source>
        <dbReference type="ARBA" id="ARBA00022525"/>
    </source>
</evidence>